<keyword evidence="2" id="KW-0813">Transport</keyword>
<evidence type="ECO:0000256" key="3">
    <source>
        <dbReference type="ARBA" id="ARBA00022692"/>
    </source>
</evidence>
<sequence>MAKEVSSREDDIKREFNFATHSIISQVLRGVLVGIFAGLVVGVFLFLIEKIFHLVQDVYHSSQQSILWLLALVFLYAFIVLLNARLVKSEKNIKGSGIPQVEAELKGLMSLSWWGVLWKKFVLGILAISSGLMLGREGPSIQLGAMSGKGVSKFLNLSAAEERALIASGAAAGLAAAFNAPIAGLLFVVEEVYRHFSRFFWVSTLAASLVANFVSLSMFGLTPVLDMPDNIPVMRLEQYWIYLVMGLLLGLSGYIYEKVILNIQLVYQFLGRLFRISEAYYPILAFALIIPIGYFLPHLLGGGNQLILSLTASHYTVGTLLLFLFCVLSGAC</sequence>
<feature type="transmembrane region" description="Helical" evidence="8">
    <location>
        <begin position="27"/>
        <end position="46"/>
    </location>
</feature>
<name>F3U9T2_STRSA</name>
<evidence type="ECO:0000256" key="2">
    <source>
        <dbReference type="ARBA" id="ARBA00022448"/>
    </source>
</evidence>
<feature type="transmembrane region" description="Helical" evidence="8">
    <location>
        <begin position="278"/>
        <end position="300"/>
    </location>
</feature>
<feature type="transmembrane region" description="Helical" evidence="8">
    <location>
        <begin position="164"/>
        <end position="187"/>
    </location>
</feature>
<keyword evidence="5" id="KW-0406">Ion transport</keyword>
<dbReference type="InterPro" id="IPR014743">
    <property type="entry name" value="Cl-channel_core"/>
</dbReference>
<dbReference type="Pfam" id="PF00654">
    <property type="entry name" value="Voltage_CLC"/>
    <property type="match status" value="1"/>
</dbReference>
<keyword evidence="6 8" id="KW-0472">Membrane</keyword>
<dbReference type="GO" id="GO:0005247">
    <property type="term" value="F:voltage-gated chloride channel activity"/>
    <property type="evidence" value="ECO:0007669"/>
    <property type="project" value="TreeGrafter"/>
</dbReference>
<dbReference type="PANTHER" id="PTHR45711:SF6">
    <property type="entry name" value="CHLORIDE CHANNEL PROTEIN"/>
    <property type="match status" value="1"/>
</dbReference>
<dbReference type="InterPro" id="IPR001807">
    <property type="entry name" value="ClC"/>
</dbReference>
<dbReference type="PANTHER" id="PTHR45711">
    <property type="entry name" value="CHLORIDE CHANNEL PROTEIN"/>
    <property type="match status" value="1"/>
</dbReference>
<evidence type="ECO:0000313" key="9">
    <source>
        <dbReference type="EMBL" id="EGJ39040.1"/>
    </source>
</evidence>
<dbReference type="AlphaFoldDB" id="F3U9T2"/>
<dbReference type="GO" id="GO:0005886">
    <property type="term" value="C:plasma membrane"/>
    <property type="evidence" value="ECO:0007669"/>
    <property type="project" value="TreeGrafter"/>
</dbReference>
<reference evidence="9 10" key="1">
    <citation type="submission" date="2011-03" db="EMBL/GenBank/DDBJ databases">
        <authorList>
            <person name="Muzny D."/>
            <person name="Qin X."/>
            <person name="Deng J."/>
            <person name="Jiang H."/>
            <person name="Liu Y."/>
            <person name="Qu J."/>
            <person name="Song X.-Z."/>
            <person name="Zhang L."/>
            <person name="Thornton R."/>
            <person name="Coyle M."/>
            <person name="Francisco L."/>
            <person name="Jackson L."/>
            <person name="Javaid M."/>
            <person name="Korchina V."/>
            <person name="Kovar C."/>
            <person name="Mata R."/>
            <person name="Mathew T."/>
            <person name="Ngo R."/>
            <person name="Nguyen L."/>
            <person name="Nguyen N."/>
            <person name="Okwuonu G."/>
            <person name="Ongeri F."/>
            <person name="Pham C."/>
            <person name="Simmons D."/>
            <person name="Wilczek-Boney K."/>
            <person name="Hale W."/>
            <person name="Jakkamsetti A."/>
            <person name="Pham P."/>
            <person name="Ruth R."/>
            <person name="San Lucas F."/>
            <person name="Warren J."/>
            <person name="Zhang J."/>
            <person name="Zhao Z."/>
            <person name="Zhou C."/>
            <person name="Zhu D."/>
            <person name="Lee S."/>
            <person name="Bess C."/>
            <person name="Blankenburg K."/>
            <person name="Forbes L."/>
            <person name="Fu Q."/>
            <person name="Gubbala S."/>
            <person name="Hirani K."/>
            <person name="Jayaseelan J.C."/>
            <person name="Lara F."/>
            <person name="Munidasa M."/>
            <person name="Palculict T."/>
            <person name="Patil S."/>
            <person name="Pu L.-L."/>
            <person name="Saada N."/>
            <person name="Tang L."/>
            <person name="Weissenberger G."/>
            <person name="Zhu Y."/>
            <person name="Hemphill L."/>
            <person name="Shang Y."/>
            <person name="Youmans B."/>
            <person name="Ayvaz T."/>
            <person name="Ross M."/>
            <person name="Santibanez J."/>
            <person name="Aqrawi P."/>
            <person name="Gross S."/>
            <person name="Joshi V."/>
            <person name="Fowler G."/>
            <person name="Nazareth L."/>
            <person name="Reid J."/>
            <person name="Worley K."/>
            <person name="Petrosino J."/>
            <person name="Highlander S."/>
            <person name="Gibbs R."/>
        </authorList>
    </citation>
    <scope>NUCLEOTIDE SEQUENCE [LARGE SCALE GENOMIC DNA]</scope>
    <source>
        <strain evidence="9 10">SK1056</strain>
    </source>
</reference>
<comment type="subcellular location">
    <subcellularLocation>
        <location evidence="1">Membrane</location>
        <topology evidence="1">Multi-pass membrane protein</topology>
    </subcellularLocation>
</comment>
<dbReference type="CDD" id="cd01031">
    <property type="entry name" value="EriC"/>
    <property type="match status" value="1"/>
</dbReference>
<gene>
    <name evidence="9" type="ORF">HMPREF9393_0662</name>
</gene>
<dbReference type="PRINTS" id="PR00762">
    <property type="entry name" value="CLCHANNEL"/>
</dbReference>
<evidence type="ECO:0000256" key="6">
    <source>
        <dbReference type="ARBA" id="ARBA00023136"/>
    </source>
</evidence>
<dbReference type="HOGENOM" id="CLU_015263_7_1_9"/>
<evidence type="ECO:0000256" key="8">
    <source>
        <dbReference type="SAM" id="Phobius"/>
    </source>
</evidence>
<feature type="transmembrane region" description="Helical" evidence="8">
    <location>
        <begin position="239"/>
        <end position="257"/>
    </location>
</feature>
<dbReference type="SUPFAM" id="SSF81340">
    <property type="entry name" value="Clc chloride channel"/>
    <property type="match status" value="1"/>
</dbReference>
<evidence type="ECO:0000256" key="1">
    <source>
        <dbReference type="ARBA" id="ARBA00004141"/>
    </source>
</evidence>
<evidence type="ECO:0000313" key="10">
    <source>
        <dbReference type="Proteomes" id="UP000004171"/>
    </source>
</evidence>
<keyword evidence="3 8" id="KW-0812">Transmembrane</keyword>
<feature type="transmembrane region" description="Helical" evidence="8">
    <location>
        <begin position="199"/>
        <end position="219"/>
    </location>
</feature>
<accession>F3U9T2</accession>
<organism evidence="9 10">
    <name type="scientific">Streptococcus sanguinis SK1056</name>
    <dbReference type="NCBI Taxonomy" id="888820"/>
    <lineage>
        <taxon>Bacteria</taxon>
        <taxon>Bacillati</taxon>
        <taxon>Bacillota</taxon>
        <taxon>Bacilli</taxon>
        <taxon>Lactobacillales</taxon>
        <taxon>Streptococcaceae</taxon>
        <taxon>Streptococcus</taxon>
    </lineage>
</organism>
<keyword evidence="4 8" id="KW-1133">Transmembrane helix</keyword>
<dbReference type="EMBL" id="AFFL01000002">
    <property type="protein sequence ID" value="EGJ39040.1"/>
    <property type="molecule type" value="Genomic_DNA"/>
</dbReference>
<evidence type="ECO:0000256" key="4">
    <source>
        <dbReference type="ARBA" id="ARBA00022989"/>
    </source>
</evidence>
<feature type="transmembrane region" description="Helical" evidence="8">
    <location>
        <begin position="116"/>
        <end position="134"/>
    </location>
</feature>
<protein>
    <submittedName>
        <fullName evidence="9">CPA2 family monovalent cation:proton (H+) antiporter-2</fullName>
    </submittedName>
</protein>
<proteinExistence type="predicted"/>
<comment type="caution">
    <text evidence="9">The sequence shown here is derived from an EMBL/GenBank/DDBJ whole genome shotgun (WGS) entry which is preliminary data.</text>
</comment>
<dbReference type="PATRIC" id="fig|888820.3.peg.651"/>
<evidence type="ECO:0000256" key="7">
    <source>
        <dbReference type="ARBA" id="ARBA00023214"/>
    </source>
</evidence>
<dbReference type="Gene3D" id="1.10.3080.10">
    <property type="entry name" value="Clc chloride channel"/>
    <property type="match status" value="1"/>
</dbReference>
<evidence type="ECO:0000256" key="5">
    <source>
        <dbReference type="ARBA" id="ARBA00023065"/>
    </source>
</evidence>
<feature type="transmembrane region" description="Helical" evidence="8">
    <location>
        <begin position="66"/>
        <end position="84"/>
    </location>
</feature>
<keyword evidence="7" id="KW-0868">Chloride</keyword>
<feature type="transmembrane region" description="Helical" evidence="8">
    <location>
        <begin position="306"/>
        <end position="328"/>
    </location>
</feature>
<dbReference type="Proteomes" id="UP000004171">
    <property type="component" value="Unassembled WGS sequence"/>
</dbReference>